<dbReference type="SUPFAM" id="SSF69304">
    <property type="entry name" value="Tricorn protease N-terminal domain"/>
    <property type="match status" value="1"/>
</dbReference>
<organism evidence="2 3">
    <name type="scientific">Ohtaekwangia kribbensis</name>
    <dbReference type="NCBI Taxonomy" id="688913"/>
    <lineage>
        <taxon>Bacteria</taxon>
        <taxon>Pseudomonadati</taxon>
        <taxon>Bacteroidota</taxon>
        <taxon>Cytophagia</taxon>
        <taxon>Cytophagales</taxon>
        <taxon>Fulvivirgaceae</taxon>
        <taxon>Ohtaekwangia</taxon>
    </lineage>
</organism>
<gene>
    <name evidence="2" type="ORF">ACFQ21_05810</name>
</gene>
<feature type="signal peptide" evidence="1">
    <location>
        <begin position="1"/>
        <end position="21"/>
    </location>
</feature>
<dbReference type="EMBL" id="JBHTKA010000001">
    <property type="protein sequence ID" value="MFD0998811.1"/>
    <property type="molecule type" value="Genomic_DNA"/>
</dbReference>
<evidence type="ECO:0000313" key="3">
    <source>
        <dbReference type="Proteomes" id="UP001597112"/>
    </source>
</evidence>
<evidence type="ECO:0000313" key="2">
    <source>
        <dbReference type="EMBL" id="MFD0998811.1"/>
    </source>
</evidence>
<protein>
    <submittedName>
        <fullName evidence="2">TolB family protein</fullName>
    </submittedName>
</protein>
<dbReference type="SUPFAM" id="SSF82171">
    <property type="entry name" value="DPP6 N-terminal domain-like"/>
    <property type="match status" value="1"/>
</dbReference>
<comment type="caution">
    <text evidence="2">The sequence shown here is derived from an EMBL/GenBank/DDBJ whole genome shotgun (WGS) entry which is preliminary data.</text>
</comment>
<evidence type="ECO:0000256" key="1">
    <source>
        <dbReference type="SAM" id="SignalP"/>
    </source>
</evidence>
<keyword evidence="3" id="KW-1185">Reference proteome</keyword>
<sequence length="556" mass="62558">MQRLIALGCLLILTQTLLAQATRTAEIPHPADETFGFSMNQARDQAFYVWSRGGRDTMNIYSVVKKKGKWQKPAPASFSLKPGVWKDIDPFVTPDGQQVYFQSNRPVKPGGNVNKQFDIWMVSKTPKGWSEAKHLGNIVNSDSSEAFASVTRDGRLYYGSMRKESYGKLDIFSSVIKDGVWQTPVNAGMTINTSQHETNPFIAHDESFLILSTETDGNYGDNDLYISFNVNGHWTKPWNLGSAVNSSIAEFCPFMLPGEDTLYFARLEKGKRFKEDLYKVYLPVSTLRQLVTGKASIFEDGLLSEGNTMNTAFEPDGKTVYIARSNSNRSVVKIFQSHFSNGKWSEPVVVPFSQNVAYTGLPYVTTDGRKMIFSANGKSKDIWVSDKTPNGWGDPYPLPGKVNTNEHAEYFATMTSSGTLYFSSERGDSKCDIYRSERVNGEWQQPVRVEGINTNASESNPLIAPDESYMIFMADRPDGFGGYDLYISYRENGTWSTPLNLGPEINSDVHDFQPALSPDGKYFYFTRTPWPTGSDKRYGREDVYRIDARVLPLKRK</sequence>
<dbReference type="Gene3D" id="2.120.10.30">
    <property type="entry name" value="TolB, C-terminal domain"/>
    <property type="match status" value="1"/>
</dbReference>
<proteinExistence type="predicted"/>
<dbReference type="RefSeq" id="WP_377576117.1">
    <property type="nucleotide sequence ID" value="NZ_JBHTKA010000001.1"/>
</dbReference>
<keyword evidence="1" id="KW-0732">Signal</keyword>
<accession>A0ABW3JZ37</accession>
<dbReference type="InterPro" id="IPR011659">
    <property type="entry name" value="WD40"/>
</dbReference>
<dbReference type="Pfam" id="PF07676">
    <property type="entry name" value="PD40"/>
    <property type="match status" value="4"/>
</dbReference>
<name>A0ABW3JZ37_9BACT</name>
<feature type="chain" id="PRO_5046086685" evidence="1">
    <location>
        <begin position="22"/>
        <end position="556"/>
    </location>
</feature>
<reference evidence="3" key="1">
    <citation type="journal article" date="2019" name="Int. J. Syst. Evol. Microbiol.">
        <title>The Global Catalogue of Microorganisms (GCM) 10K type strain sequencing project: providing services to taxonomists for standard genome sequencing and annotation.</title>
        <authorList>
            <consortium name="The Broad Institute Genomics Platform"/>
            <consortium name="The Broad Institute Genome Sequencing Center for Infectious Disease"/>
            <person name="Wu L."/>
            <person name="Ma J."/>
        </authorList>
    </citation>
    <scope>NUCLEOTIDE SEQUENCE [LARGE SCALE GENOMIC DNA]</scope>
    <source>
        <strain evidence="3">CCUG 58938</strain>
    </source>
</reference>
<dbReference type="InterPro" id="IPR011042">
    <property type="entry name" value="6-blade_b-propeller_TolB-like"/>
</dbReference>
<dbReference type="Proteomes" id="UP001597112">
    <property type="component" value="Unassembled WGS sequence"/>
</dbReference>